<reference evidence="1 2" key="1">
    <citation type="journal article" date="2017" name="Curr. Biol.">
        <title>The Evolution of Venom by Co-option of Single-Copy Genes.</title>
        <authorList>
            <person name="Martinson E.O."/>
            <person name="Mrinalini"/>
            <person name="Kelkar Y.D."/>
            <person name="Chang C.H."/>
            <person name="Werren J.H."/>
        </authorList>
    </citation>
    <scope>NUCLEOTIDE SEQUENCE [LARGE SCALE GENOMIC DNA]</scope>
    <source>
        <strain evidence="1 2">Alberta</strain>
        <tissue evidence="1">Whole body</tissue>
    </source>
</reference>
<gene>
    <name evidence="1" type="ORF">TSAR_016851</name>
</gene>
<organism evidence="1 2">
    <name type="scientific">Trichomalopsis sarcophagae</name>
    <dbReference type="NCBI Taxonomy" id="543379"/>
    <lineage>
        <taxon>Eukaryota</taxon>
        <taxon>Metazoa</taxon>
        <taxon>Ecdysozoa</taxon>
        <taxon>Arthropoda</taxon>
        <taxon>Hexapoda</taxon>
        <taxon>Insecta</taxon>
        <taxon>Pterygota</taxon>
        <taxon>Neoptera</taxon>
        <taxon>Endopterygota</taxon>
        <taxon>Hymenoptera</taxon>
        <taxon>Apocrita</taxon>
        <taxon>Proctotrupomorpha</taxon>
        <taxon>Chalcidoidea</taxon>
        <taxon>Pteromalidae</taxon>
        <taxon>Pteromalinae</taxon>
        <taxon>Trichomalopsis</taxon>
    </lineage>
</organism>
<dbReference type="EMBL" id="NNAY01004517">
    <property type="protein sequence ID" value="OXU17785.1"/>
    <property type="molecule type" value="Genomic_DNA"/>
</dbReference>
<protein>
    <submittedName>
        <fullName evidence="1">Uncharacterized protein</fullName>
    </submittedName>
</protein>
<comment type="caution">
    <text evidence="1">The sequence shown here is derived from an EMBL/GenBank/DDBJ whole genome shotgun (WGS) entry which is preliminary data.</text>
</comment>
<sequence>MSGEIPPTFVSFDVINHTALHEMVTRAERKVCESVYSKLRFVANNKSYMCGSKLRAGNSETCFISMEHASKMILVPQECIESQQIRQCLSITPAAALPPPSKTTITDECGAGSSNDNHLNTVQTPSSVYSTNQQVLQRFLHYKKQSIKLLPTVDKTLLPLHSITANGDGEVISDLHIINSVPPSLLRNTRKLMNSLRRSGSIA</sequence>
<dbReference type="Proteomes" id="UP000215335">
    <property type="component" value="Unassembled WGS sequence"/>
</dbReference>
<evidence type="ECO:0000313" key="2">
    <source>
        <dbReference type="Proteomes" id="UP000215335"/>
    </source>
</evidence>
<dbReference type="AlphaFoldDB" id="A0A232EHG3"/>
<proteinExistence type="predicted"/>
<accession>A0A232EHG3</accession>
<keyword evidence="2" id="KW-1185">Reference proteome</keyword>
<evidence type="ECO:0000313" key="1">
    <source>
        <dbReference type="EMBL" id="OXU17785.1"/>
    </source>
</evidence>
<name>A0A232EHG3_9HYME</name>